<keyword evidence="1 7" id="KW-0436">Ligase</keyword>
<feature type="binding site" evidence="7">
    <location>
        <position position="276"/>
    </location>
    <ligand>
        <name>ATP</name>
        <dbReference type="ChEBI" id="CHEBI:30616"/>
    </ligand>
</feature>
<keyword evidence="6 7" id="KW-0030">Aminoacyl-tRNA synthetase</keyword>
<evidence type="ECO:0000256" key="2">
    <source>
        <dbReference type="ARBA" id="ARBA00022723"/>
    </source>
</evidence>
<evidence type="ECO:0000313" key="11">
    <source>
        <dbReference type="EMBL" id="AHI18934.1"/>
    </source>
</evidence>
<dbReference type="InterPro" id="IPR000924">
    <property type="entry name" value="Glu/Gln-tRNA-synth"/>
</dbReference>
<comment type="cofactor">
    <cofactor evidence="7">
        <name>Zn(2+)</name>
        <dbReference type="ChEBI" id="CHEBI:29105"/>
    </cofactor>
    <text evidence="7">Binds 1 zinc ion per subunit.</text>
</comment>
<evidence type="ECO:0000256" key="4">
    <source>
        <dbReference type="ARBA" id="ARBA00022833"/>
    </source>
</evidence>
<dbReference type="PRINTS" id="PR00987">
    <property type="entry name" value="TRNASYNTHGLU"/>
</dbReference>
<evidence type="ECO:0000256" key="7">
    <source>
        <dbReference type="HAMAP-Rule" id="MF_01428"/>
    </source>
</evidence>
<dbReference type="HAMAP" id="MF_01428">
    <property type="entry name" value="Glu_Q_tRNA_synth"/>
    <property type="match status" value="1"/>
</dbReference>
<keyword evidence="5 7" id="KW-0067">ATP-binding</keyword>
<feature type="binding site" evidence="7">
    <location>
        <position position="217"/>
    </location>
    <ligand>
        <name>L-glutamate</name>
        <dbReference type="ChEBI" id="CHEBI:29985"/>
    </ligand>
</feature>
<feature type="binding site" evidence="7">
    <location>
        <position position="147"/>
    </location>
    <ligand>
        <name>Zn(2+)</name>
        <dbReference type="ChEBI" id="CHEBI:29105"/>
    </ligand>
</feature>
<dbReference type="InterPro" id="IPR049940">
    <property type="entry name" value="GluQ/Sye"/>
</dbReference>
<feature type="binding site" evidence="7">
    <location>
        <position position="122"/>
    </location>
    <ligand>
        <name>Zn(2+)</name>
        <dbReference type="ChEBI" id="CHEBI:29105"/>
    </ligand>
</feature>
<dbReference type="InterPro" id="IPR022380">
    <property type="entry name" value="Glu-Q_tRNA(Asp)_Synthase"/>
</dbReference>
<dbReference type="EMBL" id="CP004350">
    <property type="protein sequence ID" value="AHI18934.1"/>
    <property type="molecule type" value="Genomic_DNA"/>
</dbReference>
<sequence length="339" mass="37052">MENPPHNKSQPHGAGHEHRPNSRTGTSSGTGAGRYAPSPSGDLHFGNLRTAVLAWLFARSTGRQFLMRVEDIDQQRSSMESAQRQLDDLAALGIEWDTKVIYQHDRYGAYEAALAKLPHYECYCSRKDIQEAARAPHAIPGQYSGTCRDLSDAEREEKRALLADTSRVPALRLRAEVSSFTVHDELLGEYTGDVDDMILRRGGNANQIGPLGSDWAYNLAVVVDDGDQGIDQVVRGDDLLSSAPRQGYLATLLGYDVPNYVHVPLVLNSAGQRLAKRDGAVTLRELLEDSSIETVIGQLSRSLGYNGITTAEGLKEAFDPVEFAATDAARSPFTWANPS</sequence>
<feature type="binding site" evidence="7">
    <location>
        <position position="143"/>
    </location>
    <ligand>
        <name>Zn(2+)</name>
        <dbReference type="ChEBI" id="CHEBI:29105"/>
    </ligand>
</feature>
<keyword evidence="2 7" id="KW-0479">Metal-binding</keyword>
<dbReference type="RefSeq" id="WP_025386972.1">
    <property type="nucleotide sequence ID" value="NZ_CP004350.1"/>
</dbReference>
<dbReference type="InterPro" id="IPR014729">
    <property type="entry name" value="Rossmann-like_a/b/a_fold"/>
</dbReference>
<feature type="region of interest" description="Disordered" evidence="9">
    <location>
        <begin position="1"/>
        <end position="38"/>
    </location>
</feature>
<evidence type="ECO:0000313" key="12">
    <source>
        <dbReference type="Proteomes" id="UP000019226"/>
    </source>
</evidence>
<feature type="binding site" evidence="7">
    <location>
        <begin position="34"/>
        <end position="38"/>
    </location>
    <ligand>
        <name>L-glutamate</name>
        <dbReference type="ChEBI" id="CHEBI:29985"/>
    </ligand>
</feature>
<dbReference type="PANTHER" id="PTHR43311:SF1">
    <property type="entry name" value="GLUTAMYL-Q TRNA(ASP) SYNTHETASE"/>
    <property type="match status" value="1"/>
</dbReference>
<dbReference type="GeneID" id="82876553"/>
<keyword evidence="12" id="KW-1185">Reference proteome</keyword>
<comment type="function">
    <text evidence="7">Catalyzes the tRNA-independent activation of glutamate in presence of ATP and the subsequent transfer of glutamate onto a tRNA(Asp). Glutamate is transferred on the 2-amino-5-(4,5-dihydroxy-2-cyclopenten-1-yl) moiety of the queuosine in the wobble position of the QUC anticodon.</text>
</comment>
<dbReference type="SUPFAM" id="SSF52374">
    <property type="entry name" value="Nucleotidylyl transferase"/>
    <property type="match status" value="1"/>
</dbReference>
<accession>A0ABN4C8S0</accession>
<dbReference type="PANTHER" id="PTHR43311">
    <property type="entry name" value="GLUTAMATE--TRNA LIGASE"/>
    <property type="match status" value="1"/>
</dbReference>
<dbReference type="InterPro" id="IPR020058">
    <property type="entry name" value="Glu/Gln-tRNA-synth_Ib_cat-dom"/>
</dbReference>
<comment type="similarity">
    <text evidence="7">Belongs to the class-I aminoacyl-tRNA synthetase family. GluQ subfamily.</text>
</comment>
<evidence type="ECO:0000256" key="9">
    <source>
        <dbReference type="SAM" id="MobiDB-lite"/>
    </source>
</evidence>
<dbReference type="Gene3D" id="3.40.50.620">
    <property type="entry name" value="HUPs"/>
    <property type="match status" value="1"/>
</dbReference>
<keyword evidence="4 7" id="KW-0862">Zinc</keyword>
<dbReference type="EC" id="6.1.1.-" evidence="7"/>
<proteinExistence type="inferred from homology"/>
<dbReference type="NCBIfam" id="NF004315">
    <property type="entry name" value="PRK05710.1-4"/>
    <property type="match status" value="1"/>
</dbReference>
<evidence type="ECO:0000256" key="5">
    <source>
        <dbReference type="ARBA" id="ARBA00022840"/>
    </source>
</evidence>
<protein>
    <recommendedName>
        <fullName evidence="7">Glutamyl-Q tRNA(Asp) synthetase</fullName>
        <shortName evidence="7">Glu-Q-RSs</shortName>
        <ecNumber evidence="7">6.1.1.-</ecNumber>
    </recommendedName>
</protein>
<feature type="short sequence motif" description="'KMSKS' region" evidence="7">
    <location>
        <begin position="273"/>
        <end position="277"/>
    </location>
</feature>
<feature type="short sequence motif" description="'HIGH' region" evidence="7">
    <location>
        <begin position="37"/>
        <end position="47"/>
    </location>
</feature>
<evidence type="ECO:0000256" key="1">
    <source>
        <dbReference type="ARBA" id="ARBA00022598"/>
    </source>
</evidence>
<evidence type="ECO:0000256" key="6">
    <source>
        <dbReference type="ARBA" id="ARBA00023146"/>
    </source>
</evidence>
<name>A0ABN4C8S0_9CORY</name>
<dbReference type="Proteomes" id="UP000019226">
    <property type="component" value="Chromosome"/>
</dbReference>
<evidence type="ECO:0000256" key="3">
    <source>
        <dbReference type="ARBA" id="ARBA00022741"/>
    </source>
</evidence>
<feature type="binding site" evidence="7">
    <location>
        <position position="70"/>
    </location>
    <ligand>
        <name>L-glutamate</name>
        <dbReference type="ChEBI" id="CHEBI:29985"/>
    </ligand>
</feature>
<keyword evidence="8" id="KW-0648">Protein biosynthesis</keyword>
<dbReference type="Pfam" id="PF00749">
    <property type="entry name" value="tRNA-synt_1c"/>
    <property type="match status" value="1"/>
</dbReference>
<feature type="binding site" evidence="7">
    <location>
        <position position="235"/>
    </location>
    <ligand>
        <name>L-glutamate</name>
        <dbReference type="ChEBI" id="CHEBI:29985"/>
    </ligand>
</feature>
<feature type="binding site" evidence="7">
    <location>
        <position position="124"/>
    </location>
    <ligand>
        <name>Zn(2+)</name>
        <dbReference type="ChEBI" id="CHEBI:29105"/>
    </ligand>
</feature>
<evidence type="ECO:0000256" key="8">
    <source>
        <dbReference type="RuleBase" id="RU363037"/>
    </source>
</evidence>
<keyword evidence="3 7" id="KW-0547">Nucleotide-binding</keyword>
<organism evidence="11 12">
    <name type="scientific">Corynebacterium casei LMG S-19264</name>
    <dbReference type="NCBI Taxonomy" id="1285583"/>
    <lineage>
        <taxon>Bacteria</taxon>
        <taxon>Bacillati</taxon>
        <taxon>Actinomycetota</taxon>
        <taxon>Actinomycetes</taxon>
        <taxon>Mycobacteriales</taxon>
        <taxon>Corynebacteriaceae</taxon>
        <taxon>Corynebacterium</taxon>
    </lineage>
</organism>
<feature type="domain" description="Glutamyl/glutaminyl-tRNA synthetase class Ib catalytic" evidence="10">
    <location>
        <begin position="34"/>
        <end position="284"/>
    </location>
</feature>
<feature type="compositionally biased region" description="Polar residues" evidence="9">
    <location>
        <begin position="1"/>
        <end position="10"/>
    </location>
</feature>
<reference evidence="12" key="1">
    <citation type="submission" date="2013-02" db="EMBL/GenBank/DDBJ databases">
        <title>The complete genome sequence of Corynebacterium casei LMG S-19264 (=DSM 44701).</title>
        <authorList>
            <person name="Ruckert C."/>
            <person name="Albersmeier A."/>
            <person name="Kalinowski J."/>
        </authorList>
    </citation>
    <scope>NUCLEOTIDE SEQUENCE [LARGE SCALE GENOMIC DNA]</scope>
    <source>
        <strain evidence="12">LMG S-19264</strain>
    </source>
</reference>
<evidence type="ECO:0000259" key="10">
    <source>
        <dbReference type="Pfam" id="PF00749"/>
    </source>
</evidence>
<gene>
    <name evidence="7" type="primary">gluQ</name>
    <name evidence="11" type="ORF">CCASEI_01745</name>
</gene>